<organism evidence="1 2">
    <name type="scientific">Streptomyces noursei</name>
    <name type="common">Streptomyces albulus</name>
    <dbReference type="NCBI Taxonomy" id="1971"/>
    <lineage>
        <taxon>Bacteria</taxon>
        <taxon>Bacillati</taxon>
        <taxon>Actinomycetota</taxon>
        <taxon>Actinomycetes</taxon>
        <taxon>Kitasatosporales</taxon>
        <taxon>Streptomycetaceae</taxon>
        <taxon>Streptomyces</taxon>
    </lineage>
</organism>
<dbReference type="EMBL" id="LJSN01000003">
    <property type="protein sequence ID" value="PNE37320.1"/>
    <property type="molecule type" value="Genomic_DNA"/>
</dbReference>
<dbReference type="Proteomes" id="UP000236047">
    <property type="component" value="Unassembled WGS sequence"/>
</dbReference>
<protein>
    <submittedName>
        <fullName evidence="1">Uncharacterized protein</fullName>
    </submittedName>
</protein>
<evidence type="ECO:0000313" key="1">
    <source>
        <dbReference type="EMBL" id="PNE37320.1"/>
    </source>
</evidence>
<dbReference type="AlphaFoldDB" id="A0A2N8P8J2"/>
<name>A0A2N8P8J2_STRNR</name>
<keyword evidence="2" id="KW-1185">Reference proteome</keyword>
<accession>A0A2N8P8J2</accession>
<evidence type="ECO:0000313" key="2">
    <source>
        <dbReference type="Proteomes" id="UP000236047"/>
    </source>
</evidence>
<sequence>MLAVPGDVVLDELVAGGSLVAPAPDLFAGQVLEDQLLVVVDVLGLRLRLRLRLRATVAVLTCLGM</sequence>
<comment type="caution">
    <text evidence="1">The sequence shown here is derived from an EMBL/GenBank/DDBJ whole genome shotgun (WGS) entry which is preliminary data.</text>
</comment>
<dbReference type="RefSeq" id="WP_102925056.1">
    <property type="nucleotide sequence ID" value="NZ_LJSN01000003.1"/>
</dbReference>
<proteinExistence type="predicted"/>
<reference evidence="2" key="1">
    <citation type="submission" date="2015-09" db="EMBL/GenBank/DDBJ databases">
        <authorList>
            <person name="Graham D.E."/>
            <person name="Mahan K.M."/>
            <person name="Klingeman D.M."/>
            <person name="Fida T."/>
            <person name="Giannone R.J."/>
            <person name="Hettich R.L."/>
            <person name="Parry R.J."/>
            <person name="Spain J.C."/>
        </authorList>
    </citation>
    <scope>NUCLEOTIDE SEQUENCE [LARGE SCALE GENOMIC DNA]</scope>
    <source>
        <strain evidence="2">JCM 4701</strain>
    </source>
</reference>
<gene>
    <name evidence="1" type="ORF">AOB60_23570</name>
</gene>